<dbReference type="EMBL" id="BEXD01000322">
    <property type="protein sequence ID" value="GBB86445.1"/>
    <property type="molecule type" value="Genomic_DNA"/>
</dbReference>
<reference evidence="3 4" key="1">
    <citation type="submission" date="2017-11" db="EMBL/GenBank/DDBJ databases">
        <title>The genome of Rhizophagus clarus HR1 reveals common genetic basis of auxotrophy among arbuscular mycorrhizal fungi.</title>
        <authorList>
            <person name="Kobayashi Y."/>
        </authorList>
    </citation>
    <scope>NUCLEOTIDE SEQUENCE [LARGE SCALE GENOMIC DNA]</scope>
    <source>
        <strain evidence="3 4">HR1</strain>
    </source>
</reference>
<dbReference type="InterPro" id="IPR036397">
    <property type="entry name" value="RNaseH_sf"/>
</dbReference>
<dbReference type="Gene3D" id="3.30.420.10">
    <property type="entry name" value="Ribonuclease H-like superfamily/Ribonuclease H"/>
    <property type="match status" value="1"/>
</dbReference>
<dbReference type="Pfam" id="PF00075">
    <property type="entry name" value="RNase_H"/>
    <property type="match status" value="1"/>
</dbReference>
<organism evidence="3 4">
    <name type="scientific">Rhizophagus clarus</name>
    <dbReference type="NCBI Taxonomy" id="94130"/>
    <lineage>
        <taxon>Eukaryota</taxon>
        <taxon>Fungi</taxon>
        <taxon>Fungi incertae sedis</taxon>
        <taxon>Mucoromycota</taxon>
        <taxon>Glomeromycotina</taxon>
        <taxon>Glomeromycetes</taxon>
        <taxon>Glomerales</taxon>
        <taxon>Glomeraceae</taxon>
        <taxon>Rhizophagus</taxon>
    </lineage>
</organism>
<dbReference type="AlphaFoldDB" id="A0A2Z6QA36"/>
<comment type="caution">
    <text evidence="3">The sequence shown here is derived from an EMBL/GenBank/DDBJ whole genome shotgun (WGS) entry which is preliminary data.</text>
</comment>
<gene>
    <name evidence="3" type="ORF">RclHR1_12880015</name>
</gene>
<dbReference type="GO" id="GO:0003676">
    <property type="term" value="F:nucleic acid binding"/>
    <property type="evidence" value="ECO:0007669"/>
    <property type="project" value="InterPro"/>
</dbReference>
<dbReference type="STRING" id="94130.A0A2Z6QA36"/>
<accession>A0A2Z6QA36</accession>
<proteinExistence type="predicted"/>
<dbReference type="Proteomes" id="UP000247702">
    <property type="component" value="Unassembled WGS sequence"/>
</dbReference>
<dbReference type="InterPro" id="IPR002156">
    <property type="entry name" value="RNaseH_domain"/>
</dbReference>
<protein>
    <recommendedName>
        <fullName evidence="2">RNase H type-1 domain-containing protein</fullName>
    </recommendedName>
</protein>
<dbReference type="PROSITE" id="PS50879">
    <property type="entry name" value="RNASE_H_1"/>
    <property type="match status" value="1"/>
</dbReference>
<feature type="domain" description="RNase H type-1" evidence="2">
    <location>
        <begin position="287"/>
        <end position="434"/>
    </location>
</feature>
<feature type="region of interest" description="Disordered" evidence="1">
    <location>
        <begin position="755"/>
        <end position="819"/>
    </location>
</feature>
<name>A0A2Z6QA36_9GLOM</name>
<dbReference type="SUPFAM" id="SSF53098">
    <property type="entry name" value="Ribonuclease H-like"/>
    <property type="match status" value="1"/>
</dbReference>
<evidence type="ECO:0000313" key="4">
    <source>
        <dbReference type="Proteomes" id="UP000247702"/>
    </source>
</evidence>
<evidence type="ECO:0000259" key="2">
    <source>
        <dbReference type="PROSITE" id="PS50879"/>
    </source>
</evidence>
<sequence>MVSTPFRLQHAQFSSTLPDLTLPGHTPLYSCMSPHVFKACLKVLWKRHLYYLSQLIAPSGSHLISWSAYRTAYIAQLEDKRGRSLPHKWYLDIKAHTTLPGSHDQLSDLYARPPSITSSTVLLPGATTTQKNRHWIVTLDGTGAPLFGKQLSVQPKKDTCVIVHWISDCLSSPGDVVRLRPCPGCDAHVPFPTASKYSAVPPRCTFKVSLLRSMILPTNCERIRQSTLEVISPHTWADLSITVIPYYQRLDLLPDFSSSSSIIVDDLIVSPFTDNPSLFSSSVPLPSGSHYRYYTDGSLINLGTPEVSMGWSWVQIIPDAGYLNSVATYAHGTIRNWPSSTRAETAAIYAALSVTLADSTVTIYTDSQAAIDGLRLCASSNSRLFYKATNFELWASIERLIQSKSLTVSPVKVKGHDGNYWNEFADSLANSAHHSDTAPLLPVDAYTSSHPVRLVYDNVVCESNPRRLFKLHFQATFLKDLLSLKRFQFVYCLYNKDDYVVDWELTWFTLNFSPDHDASFQAPHAARHHTFKFKLFLDDLPLLEKLKVTRSDLYIDLLTCRSCRDRMEDLMHLILCSKRRSIMHQILQTYQNHLFSKLREAGEMANQDPTPLLRRLSSLSCWTVSSSNWSSYALIRGCLPTMFVDLFVDLSIPRPSAMKVVAALHNNFIQKLRNRIWNPRTYDKSRWEDAMNITLKLKTTPRPSNLPATSYVPFSSLPPPTHLVTPRDSEVDWIKNSMTQGWDVDFYSGLFPIQKSSNMPNNIARRGRGSFNPNSRKASRQERRNNNNNSDNSGSDGENTVQQKRSRTISEQAMDEDSVADTAADAGVEVLTSSPKENNTASTSLSSHPNMAAALSAPNENTSDGLNANDFQAAAAPNSAPETLKNFLTNKALIDAVNNTFLEMYESYTGKARMTGSGDAKRLVIHFQSKEARDACVGAAHQQFPDLVFHAHDPK</sequence>
<evidence type="ECO:0000313" key="3">
    <source>
        <dbReference type="EMBL" id="GBB86445.1"/>
    </source>
</evidence>
<evidence type="ECO:0000256" key="1">
    <source>
        <dbReference type="SAM" id="MobiDB-lite"/>
    </source>
</evidence>
<dbReference type="InterPro" id="IPR012337">
    <property type="entry name" value="RNaseH-like_sf"/>
</dbReference>
<keyword evidence="4" id="KW-1185">Reference proteome</keyword>
<dbReference type="GO" id="GO:0004523">
    <property type="term" value="F:RNA-DNA hybrid ribonuclease activity"/>
    <property type="evidence" value="ECO:0007669"/>
    <property type="project" value="InterPro"/>
</dbReference>
<feature type="compositionally biased region" description="Low complexity" evidence="1">
    <location>
        <begin position="786"/>
        <end position="799"/>
    </location>
</feature>